<name>A0A445JTA9_GLYSO</name>
<reference evidence="2 3" key="1">
    <citation type="submission" date="2018-09" db="EMBL/GenBank/DDBJ databases">
        <title>A high-quality reference genome of wild soybean provides a powerful tool to mine soybean genomes.</title>
        <authorList>
            <person name="Xie M."/>
            <person name="Chung C.Y.L."/>
            <person name="Li M.-W."/>
            <person name="Wong F.-L."/>
            <person name="Chan T.-F."/>
            <person name="Lam H.-M."/>
        </authorList>
    </citation>
    <scope>NUCLEOTIDE SEQUENCE [LARGE SCALE GENOMIC DNA]</scope>
    <source>
        <strain evidence="3">cv. W05</strain>
        <tissue evidence="2">Hypocotyl of etiolated seedlings</tissue>
    </source>
</reference>
<protein>
    <recommendedName>
        <fullName evidence="4">Transmembrane protein</fullName>
    </recommendedName>
</protein>
<keyword evidence="1" id="KW-0472">Membrane</keyword>
<dbReference type="EMBL" id="QZWG01000007">
    <property type="protein sequence ID" value="RZC01699.1"/>
    <property type="molecule type" value="Genomic_DNA"/>
</dbReference>
<feature type="transmembrane region" description="Helical" evidence="1">
    <location>
        <begin position="16"/>
        <end position="35"/>
    </location>
</feature>
<keyword evidence="1" id="KW-1133">Transmembrane helix</keyword>
<dbReference type="Proteomes" id="UP000289340">
    <property type="component" value="Chromosome 7"/>
</dbReference>
<keyword evidence="3" id="KW-1185">Reference proteome</keyword>
<accession>A0A445JTA9</accession>
<keyword evidence="1" id="KW-0812">Transmembrane</keyword>
<organism evidence="2 3">
    <name type="scientific">Glycine soja</name>
    <name type="common">Wild soybean</name>
    <dbReference type="NCBI Taxonomy" id="3848"/>
    <lineage>
        <taxon>Eukaryota</taxon>
        <taxon>Viridiplantae</taxon>
        <taxon>Streptophyta</taxon>
        <taxon>Embryophyta</taxon>
        <taxon>Tracheophyta</taxon>
        <taxon>Spermatophyta</taxon>
        <taxon>Magnoliopsida</taxon>
        <taxon>eudicotyledons</taxon>
        <taxon>Gunneridae</taxon>
        <taxon>Pentapetalae</taxon>
        <taxon>rosids</taxon>
        <taxon>fabids</taxon>
        <taxon>Fabales</taxon>
        <taxon>Fabaceae</taxon>
        <taxon>Papilionoideae</taxon>
        <taxon>50 kb inversion clade</taxon>
        <taxon>NPAAA clade</taxon>
        <taxon>indigoferoid/millettioid clade</taxon>
        <taxon>Phaseoleae</taxon>
        <taxon>Glycine</taxon>
        <taxon>Glycine subgen. Soja</taxon>
    </lineage>
</organism>
<evidence type="ECO:0000313" key="3">
    <source>
        <dbReference type="Proteomes" id="UP000289340"/>
    </source>
</evidence>
<evidence type="ECO:0008006" key="4">
    <source>
        <dbReference type="Google" id="ProtNLM"/>
    </source>
</evidence>
<comment type="caution">
    <text evidence="2">The sequence shown here is derived from an EMBL/GenBank/DDBJ whole genome shotgun (WGS) entry which is preliminary data.</text>
</comment>
<proteinExistence type="predicted"/>
<gene>
    <name evidence="2" type="ORF">D0Y65_017072</name>
</gene>
<evidence type="ECO:0000256" key="1">
    <source>
        <dbReference type="SAM" id="Phobius"/>
    </source>
</evidence>
<sequence length="74" mass="8434">MAAKACEMGCFDLRKIIVSSKMALAIILLLILIFLRKIFEHIIRHFCLGYSHCCCCFGRGRGHFGVMLEREEGL</sequence>
<evidence type="ECO:0000313" key="2">
    <source>
        <dbReference type="EMBL" id="RZC01699.1"/>
    </source>
</evidence>
<dbReference type="AlphaFoldDB" id="A0A445JTA9"/>